<name>A0A5S6QUQ9_TRIMR</name>
<protein>
    <submittedName>
        <fullName evidence="2">Uncharacterized protein</fullName>
    </submittedName>
</protein>
<evidence type="ECO:0000313" key="1">
    <source>
        <dbReference type="Proteomes" id="UP000046395"/>
    </source>
</evidence>
<dbReference type="WBParaSite" id="TMUE_3000010863.1">
    <property type="protein sequence ID" value="TMUE_3000010863.1"/>
    <property type="gene ID" value="WBGene00287133"/>
</dbReference>
<dbReference type="AlphaFoldDB" id="A0A5S6QUQ9"/>
<organism evidence="1 2">
    <name type="scientific">Trichuris muris</name>
    <name type="common">Mouse whipworm</name>
    <dbReference type="NCBI Taxonomy" id="70415"/>
    <lineage>
        <taxon>Eukaryota</taxon>
        <taxon>Metazoa</taxon>
        <taxon>Ecdysozoa</taxon>
        <taxon>Nematoda</taxon>
        <taxon>Enoplea</taxon>
        <taxon>Dorylaimia</taxon>
        <taxon>Trichinellida</taxon>
        <taxon>Trichuridae</taxon>
        <taxon>Trichuris</taxon>
    </lineage>
</organism>
<sequence>MGTKLRVQWHPVLGKTRMDDKRGSSCERVSFRMLFPEVHEAQSRETTMCPSPRELGKLNEVCSIYKSRRHAKCKYLYMQLEGTLADERPCSVTIAHMKACWSCLLL</sequence>
<dbReference type="Proteomes" id="UP000046395">
    <property type="component" value="Unassembled WGS sequence"/>
</dbReference>
<accession>A0A5S6QUQ9</accession>
<keyword evidence="1" id="KW-1185">Reference proteome</keyword>
<evidence type="ECO:0000313" key="2">
    <source>
        <dbReference type="WBParaSite" id="TMUE_3000010863.1"/>
    </source>
</evidence>
<reference evidence="2" key="1">
    <citation type="submission" date="2019-12" db="UniProtKB">
        <authorList>
            <consortium name="WormBaseParasite"/>
        </authorList>
    </citation>
    <scope>IDENTIFICATION</scope>
</reference>
<proteinExistence type="predicted"/>